<protein>
    <submittedName>
        <fullName evidence="2">CbtB-domain containing protein</fullName>
    </submittedName>
</protein>
<keyword evidence="1" id="KW-0472">Membrane</keyword>
<dbReference type="EMBL" id="QMDX01000001">
    <property type="protein sequence ID" value="TSD16039.1"/>
    <property type="molecule type" value="Genomic_DNA"/>
</dbReference>
<feature type="transmembrane region" description="Helical" evidence="1">
    <location>
        <begin position="27"/>
        <end position="47"/>
    </location>
</feature>
<comment type="caution">
    <text evidence="2">The sequence shown here is derived from an EMBL/GenBank/DDBJ whole genome shotgun (WGS) entry which is preliminary data.</text>
</comment>
<dbReference type="InterPro" id="IPR012667">
    <property type="entry name" value="CbtB_put"/>
</dbReference>
<sequence>MSQSAPPASRASTVQDRIAAARTSLTATQLAIGTALVAGLLVLLVFAGEPAVHESLHDARHAAGIVCH</sequence>
<keyword evidence="3" id="KW-1185">Reference proteome</keyword>
<organism evidence="2 3">
    <name type="scientific">Haloglomus irregulare</name>
    <dbReference type="NCBI Taxonomy" id="2234134"/>
    <lineage>
        <taxon>Archaea</taxon>
        <taxon>Methanobacteriati</taxon>
        <taxon>Methanobacteriota</taxon>
        <taxon>Stenosarchaea group</taxon>
        <taxon>Halobacteria</taxon>
        <taxon>Halobacteriales</taxon>
        <taxon>Natronomonadaceae</taxon>
        <taxon>Haloglomus</taxon>
    </lineage>
</organism>
<gene>
    <name evidence="2" type="ORF">DP107_02330</name>
</gene>
<dbReference type="AlphaFoldDB" id="A0A554NF68"/>
<proteinExistence type="predicted"/>
<evidence type="ECO:0000256" key="1">
    <source>
        <dbReference type="SAM" id="Phobius"/>
    </source>
</evidence>
<reference evidence="2 3" key="1">
    <citation type="submission" date="2018-06" db="EMBL/GenBank/DDBJ databases">
        <title>Natronomonas sp. F16-60 a new haloarchaeon isolated from a solar saltern of Isla Cristina, Huelva, Spain.</title>
        <authorList>
            <person name="Duran-Viseras A."/>
            <person name="Sanchez-Porro C."/>
            <person name="Ventosa A."/>
        </authorList>
    </citation>
    <scope>NUCLEOTIDE SEQUENCE [LARGE SCALE GENOMIC DNA]</scope>
    <source>
        <strain evidence="2 3">F16-60</strain>
    </source>
</reference>
<evidence type="ECO:0000313" key="3">
    <source>
        <dbReference type="Proteomes" id="UP000319894"/>
    </source>
</evidence>
<dbReference type="InParanoid" id="A0A554NF68"/>
<name>A0A554NF68_9EURY</name>
<keyword evidence="1" id="KW-1133">Transmembrane helix</keyword>
<dbReference type="Pfam" id="PF09489">
    <property type="entry name" value="CbtB"/>
    <property type="match status" value="1"/>
</dbReference>
<evidence type="ECO:0000313" key="2">
    <source>
        <dbReference type="EMBL" id="TSD16039.1"/>
    </source>
</evidence>
<accession>A0A554NF68</accession>
<keyword evidence="1" id="KW-0812">Transmembrane</keyword>
<dbReference type="RefSeq" id="WP_144260518.1">
    <property type="nucleotide sequence ID" value="NZ_QMDX01000001.1"/>
</dbReference>
<dbReference type="Proteomes" id="UP000319894">
    <property type="component" value="Unassembled WGS sequence"/>
</dbReference>